<dbReference type="RefSeq" id="WP_050445777.1">
    <property type="nucleotide sequence ID" value="NZ_LGVG01000005.1"/>
</dbReference>
<comment type="caution">
    <text evidence="2">The sequence shown here is derived from an EMBL/GenBank/DDBJ whole genome shotgun (WGS) entry which is preliminary data.</text>
</comment>
<dbReference type="Proteomes" id="UP000037511">
    <property type="component" value="Unassembled WGS sequence"/>
</dbReference>
<evidence type="ECO:0000313" key="2">
    <source>
        <dbReference type="EMBL" id="KNE28650.1"/>
    </source>
</evidence>
<gene>
    <name evidence="2" type="ORF">AFM18_05455</name>
</gene>
<proteinExistence type="predicted"/>
<dbReference type="EMBL" id="LGVG01000005">
    <property type="protein sequence ID" value="KNE28650.1"/>
    <property type="molecule type" value="Genomic_DNA"/>
</dbReference>
<protein>
    <recommendedName>
        <fullName evidence="4">Zf-HC2 domain-containing protein</fullName>
    </recommendedName>
</protein>
<evidence type="ECO:0000256" key="1">
    <source>
        <dbReference type="SAM" id="MobiDB-lite"/>
    </source>
</evidence>
<evidence type="ECO:0008006" key="4">
    <source>
        <dbReference type="Google" id="ProtNLM"/>
    </source>
</evidence>
<dbReference type="AlphaFoldDB" id="A0AAW3I9S0"/>
<name>A0AAW3I9S0_9BURK</name>
<organism evidence="2 3">
    <name type="scientific">Achromobacter spanius</name>
    <dbReference type="NCBI Taxonomy" id="217203"/>
    <lineage>
        <taxon>Bacteria</taxon>
        <taxon>Pseudomonadati</taxon>
        <taxon>Pseudomonadota</taxon>
        <taxon>Betaproteobacteria</taxon>
        <taxon>Burkholderiales</taxon>
        <taxon>Alcaligenaceae</taxon>
        <taxon>Achromobacter</taxon>
    </lineage>
</organism>
<sequence>MLKCRDVSQLASQEREAPLRLPQRIGMTMHLAMCWRCRRFRQQIGLLGDLTRAYPGPSEEGADPGPSERDDDAAPKPPSL</sequence>
<reference evidence="2 3" key="1">
    <citation type="submission" date="2015-07" db="EMBL/GenBank/DDBJ databases">
        <title>Draft genome of Achromobacter spanius.</title>
        <authorList>
            <person name="Wang X."/>
        </authorList>
    </citation>
    <scope>NUCLEOTIDE SEQUENCE [LARGE SCALE GENOMIC DNA]</scope>
    <source>
        <strain evidence="2 3">CGMCC9173</strain>
    </source>
</reference>
<accession>A0AAW3I9S0</accession>
<evidence type="ECO:0000313" key="3">
    <source>
        <dbReference type="Proteomes" id="UP000037511"/>
    </source>
</evidence>
<feature type="region of interest" description="Disordered" evidence="1">
    <location>
        <begin position="50"/>
        <end position="80"/>
    </location>
</feature>